<protein>
    <submittedName>
        <fullName evidence="2">Nitroreductase</fullName>
    </submittedName>
</protein>
<dbReference type="PANTHER" id="PTHR23026">
    <property type="entry name" value="NADPH NITROREDUCTASE"/>
    <property type="match status" value="1"/>
</dbReference>
<dbReference type="EMBL" id="SDIF01000001">
    <property type="protein sequence ID" value="RXS71564.1"/>
    <property type="molecule type" value="Genomic_DNA"/>
</dbReference>
<comment type="caution">
    <text evidence="2">The sequence shown here is derived from an EMBL/GenBank/DDBJ whole genome shotgun (WGS) entry which is preliminary data.</text>
</comment>
<dbReference type="InterPro" id="IPR050627">
    <property type="entry name" value="Nitroreductase/BluB"/>
</dbReference>
<evidence type="ECO:0000256" key="1">
    <source>
        <dbReference type="SAM" id="MobiDB-lite"/>
    </source>
</evidence>
<dbReference type="SUPFAM" id="SSF55469">
    <property type="entry name" value="FMN-dependent nitroreductase-like"/>
    <property type="match status" value="2"/>
</dbReference>
<feature type="region of interest" description="Disordered" evidence="1">
    <location>
        <begin position="180"/>
        <end position="204"/>
    </location>
</feature>
<dbReference type="PANTHER" id="PTHR23026:SF123">
    <property type="entry name" value="NAD(P)H NITROREDUCTASE RV3131-RELATED"/>
    <property type="match status" value="1"/>
</dbReference>
<evidence type="ECO:0000313" key="2">
    <source>
        <dbReference type="EMBL" id="RXS71564.1"/>
    </source>
</evidence>
<dbReference type="NCBIfam" id="NF047509">
    <property type="entry name" value="Rv3131_FMN_oxido"/>
    <property type="match status" value="1"/>
</dbReference>
<dbReference type="GO" id="GO:0016491">
    <property type="term" value="F:oxidoreductase activity"/>
    <property type="evidence" value="ECO:0007669"/>
    <property type="project" value="InterPro"/>
</dbReference>
<dbReference type="GeneID" id="95776491"/>
<organism evidence="2 3">
    <name type="scientific">Streptomyces sioyaensis</name>
    <dbReference type="NCBI Taxonomy" id="67364"/>
    <lineage>
        <taxon>Bacteria</taxon>
        <taxon>Bacillati</taxon>
        <taxon>Actinomycetota</taxon>
        <taxon>Actinomycetes</taxon>
        <taxon>Kitasatosporales</taxon>
        <taxon>Streptomycetaceae</taxon>
        <taxon>Streptomyces</taxon>
    </lineage>
</organism>
<name>A0A4Q1RCH6_9ACTN</name>
<sequence length="329" mass="36207">MFIQALDDTLVTHLVADAVTAPSMHNAQPWYFDYARHSRTFTLSLDLERAMPRADPTTRGMHLGCGAALLNLRVAAAHAGHQTRTTLLPDPHAPALLAAMRLDDSHEHMDESLPGLYPAIHDRHTSRFPFSERQIPENVRAALTAAAAGEGAQLTFLTTPHRETVLDLIMNAEGYNRMDAPREEEQRRWTHGTSSEEPTAGVPDYAFGPVKRGGSAPTRDFAGRRTVPGRAYADFERCPQLASLSTTSDGPADWLRAGQALERVLLLGTLQGLASSFATQAVEWPDLRWILRDPVSGTGHVHMILRLGYGPRGPRTPRRPVDQVLTIKP</sequence>
<keyword evidence="3" id="KW-1185">Reference proteome</keyword>
<proteinExistence type="predicted"/>
<dbReference type="Gene3D" id="3.40.109.10">
    <property type="entry name" value="NADH Oxidase"/>
    <property type="match status" value="1"/>
</dbReference>
<dbReference type="AlphaFoldDB" id="A0A4Q1RCH6"/>
<dbReference type="Proteomes" id="UP000289482">
    <property type="component" value="Unassembled WGS sequence"/>
</dbReference>
<reference evidence="2 3" key="1">
    <citation type="submission" date="2019-01" db="EMBL/GenBank/DDBJ databases">
        <title>Draft genome sequences of the type strain Streptomyces sioyaensis DSM 40032 and its novel strain, TM32, a thermotolerant antibiotics-producing actinobacterium.</title>
        <authorList>
            <person name="Nakaew N."/>
            <person name="Lumyong S."/>
            <person name="Sloan W.T."/>
            <person name="Sungthong R."/>
        </authorList>
    </citation>
    <scope>NUCLEOTIDE SEQUENCE [LARGE SCALE GENOMIC DNA]</scope>
    <source>
        <strain evidence="2 3">DSM 40032</strain>
    </source>
</reference>
<gene>
    <name evidence="2" type="ORF">EST54_00545</name>
</gene>
<dbReference type="RefSeq" id="WP_129243556.1">
    <property type="nucleotide sequence ID" value="NZ_JABZEL010000020.1"/>
</dbReference>
<evidence type="ECO:0000313" key="3">
    <source>
        <dbReference type="Proteomes" id="UP000289482"/>
    </source>
</evidence>
<dbReference type="InterPro" id="IPR000415">
    <property type="entry name" value="Nitroreductase-like"/>
</dbReference>
<accession>A0A4Q1RCH6</accession>